<dbReference type="Proteomes" id="UP000274556">
    <property type="component" value="Unassembled WGS sequence"/>
</dbReference>
<protein>
    <recommendedName>
        <fullName evidence="5">Arsenical-resistance protein</fullName>
    </recommendedName>
</protein>
<reference evidence="3 4" key="1">
    <citation type="submission" date="2018-10" db="EMBL/GenBank/DDBJ databases">
        <title>Genomic Encyclopedia of Archaeal and Bacterial Type Strains, Phase II (KMG-II): from individual species to whole genera.</title>
        <authorList>
            <person name="Goeker M."/>
        </authorList>
    </citation>
    <scope>NUCLEOTIDE SEQUENCE [LARGE SCALE GENOMIC DNA]</scope>
    <source>
        <strain evidence="3 4">DSM 235</strain>
    </source>
</reference>
<evidence type="ECO:0008006" key="5">
    <source>
        <dbReference type="Google" id="ProtNLM"/>
    </source>
</evidence>
<comment type="caution">
    <text evidence="3">The sequence shown here is derived from an EMBL/GenBank/DDBJ whole genome shotgun (WGS) entry which is preliminary data.</text>
</comment>
<dbReference type="GO" id="GO:0015105">
    <property type="term" value="F:arsenite transmembrane transporter activity"/>
    <property type="evidence" value="ECO:0007669"/>
    <property type="project" value="TreeGrafter"/>
</dbReference>
<evidence type="ECO:0000256" key="2">
    <source>
        <dbReference type="SAM" id="Phobius"/>
    </source>
</evidence>
<sequence>MSSQCETAGKQAGGAPMGFFERYLTVWVFLCILIGIGIALRHRVPDAFHAVAAIEIAQINLPAAMIIWLMIIAMLPKIDLKALNGVTECWRPVCAGSAG</sequence>
<keyword evidence="2" id="KW-1133">Transmembrane helix</keyword>
<keyword evidence="4" id="KW-1185">Reference proteome</keyword>
<keyword evidence="1" id="KW-0813">Transport</keyword>
<organism evidence="3 4">
    <name type="scientific">Thiocapsa rosea</name>
    <dbReference type="NCBI Taxonomy" id="69360"/>
    <lineage>
        <taxon>Bacteria</taxon>
        <taxon>Pseudomonadati</taxon>
        <taxon>Pseudomonadota</taxon>
        <taxon>Gammaproteobacteria</taxon>
        <taxon>Chromatiales</taxon>
        <taxon>Chromatiaceae</taxon>
        <taxon>Thiocapsa</taxon>
    </lineage>
</organism>
<keyword evidence="2" id="KW-0812">Transmembrane</keyword>
<dbReference type="GO" id="GO:0005886">
    <property type="term" value="C:plasma membrane"/>
    <property type="evidence" value="ECO:0007669"/>
    <property type="project" value="TreeGrafter"/>
</dbReference>
<feature type="transmembrane region" description="Helical" evidence="2">
    <location>
        <begin position="52"/>
        <end position="75"/>
    </location>
</feature>
<dbReference type="GO" id="GO:0015104">
    <property type="term" value="F:antimonite transmembrane transporter activity"/>
    <property type="evidence" value="ECO:0007669"/>
    <property type="project" value="TreeGrafter"/>
</dbReference>
<dbReference type="AlphaFoldDB" id="A0A495VC62"/>
<proteinExistence type="predicted"/>
<dbReference type="PANTHER" id="PTHR43057:SF1">
    <property type="entry name" value="ARSENICAL-RESISTANCE PROTEIN 3"/>
    <property type="match status" value="1"/>
</dbReference>
<feature type="transmembrane region" description="Helical" evidence="2">
    <location>
        <begin position="23"/>
        <end position="40"/>
    </location>
</feature>
<evidence type="ECO:0000313" key="3">
    <source>
        <dbReference type="EMBL" id="RKT47001.1"/>
    </source>
</evidence>
<evidence type="ECO:0000256" key="1">
    <source>
        <dbReference type="ARBA" id="ARBA00022448"/>
    </source>
</evidence>
<evidence type="ECO:0000313" key="4">
    <source>
        <dbReference type="Proteomes" id="UP000274556"/>
    </source>
</evidence>
<dbReference type="InterPro" id="IPR004706">
    <property type="entry name" value="Arsenical-R_Acr3"/>
</dbReference>
<dbReference type="GO" id="GO:0015297">
    <property type="term" value="F:antiporter activity"/>
    <property type="evidence" value="ECO:0007669"/>
    <property type="project" value="InterPro"/>
</dbReference>
<dbReference type="PANTHER" id="PTHR43057">
    <property type="entry name" value="ARSENITE EFFLUX TRANSPORTER"/>
    <property type="match status" value="1"/>
</dbReference>
<dbReference type="EMBL" id="RBXL01000001">
    <property type="protein sequence ID" value="RKT47001.1"/>
    <property type="molecule type" value="Genomic_DNA"/>
</dbReference>
<keyword evidence="2" id="KW-0472">Membrane</keyword>
<accession>A0A495VC62</accession>
<gene>
    <name evidence="3" type="ORF">BDD21_4547</name>
</gene>
<name>A0A495VC62_9GAMM</name>